<reference evidence="2 4" key="2">
    <citation type="submission" date="2018-11" db="EMBL/GenBank/DDBJ databases">
        <authorList>
            <consortium name="Pathogen Informatics"/>
        </authorList>
    </citation>
    <scope>NUCLEOTIDE SEQUENCE [LARGE SCALE GENOMIC DNA]</scope>
</reference>
<protein>
    <submittedName>
        <fullName evidence="5">Plakophilin-4</fullName>
    </submittedName>
</protein>
<feature type="region of interest" description="Disordered" evidence="1">
    <location>
        <begin position="1"/>
        <end position="23"/>
    </location>
</feature>
<dbReference type="WBParaSite" id="DME_0000245001-mRNA-1">
    <property type="protein sequence ID" value="DME_0000245001-mRNA-1"/>
    <property type="gene ID" value="DME_0000245001"/>
</dbReference>
<dbReference type="EMBL" id="UYYG01001157">
    <property type="protein sequence ID" value="VDN56837.1"/>
    <property type="molecule type" value="Genomic_DNA"/>
</dbReference>
<evidence type="ECO:0000313" key="4">
    <source>
        <dbReference type="Proteomes" id="UP000274756"/>
    </source>
</evidence>
<evidence type="ECO:0000256" key="1">
    <source>
        <dbReference type="SAM" id="MobiDB-lite"/>
    </source>
</evidence>
<feature type="compositionally biased region" description="Polar residues" evidence="1">
    <location>
        <begin position="1"/>
        <end position="11"/>
    </location>
</feature>
<keyword evidence="4" id="KW-1185">Reference proteome</keyword>
<dbReference type="Proteomes" id="UP000038040">
    <property type="component" value="Unplaced"/>
</dbReference>
<name>A0A0N4U6B3_DRAME</name>
<proteinExistence type="predicted"/>
<sequence length="238" mass="27309">MNLMTSPSYHQVSPLARSRTEYRGATSMRRSLSFSGGGFTMPQYGYGGGYMSRSLSRSGSTLFGRSLQSSVLTRTPPLHNVALQRSTPHYTDKYPYVRYSYSNMETGLGILAQSDSISSNHYSVRDMGTKRWLEGRLNTYNTGLFKTPNYNARVERYIAPTRNYVRYMPVEDAMDMYKKRCMTVGTLSKYWLSPTTWQSRREKEINLGSASARGDFSYASRYSGYPNYKTFSRRLQSY</sequence>
<dbReference type="OrthoDB" id="5809150at2759"/>
<evidence type="ECO:0000313" key="2">
    <source>
        <dbReference type="EMBL" id="VDN56837.1"/>
    </source>
</evidence>
<accession>A0A0N4U6B3</accession>
<dbReference type="AlphaFoldDB" id="A0A0N4U6B3"/>
<evidence type="ECO:0000313" key="5">
    <source>
        <dbReference type="WBParaSite" id="DME_0000245001-mRNA-1"/>
    </source>
</evidence>
<reference evidence="5" key="1">
    <citation type="submission" date="2017-02" db="UniProtKB">
        <authorList>
            <consortium name="WormBaseParasite"/>
        </authorList>
    </citation>
    <scope>IDENTIFICATION</scope>
</reference>
<dbReference type="Proteomes" id="UP000274756">
    <property type="component" value="Unassembled WGS sequence"/>
</dbReference>
<gene>
    <name evidence="2" type="ORF">DME_LOCUS6810</name>
</gene>
<evidence type="ECO:0000313" key="3">
    <source>
        <dbReference type="Proteomes" id="UP000038040"/>
    </source>
</evidence>
<organism evidence="3 5">
    <name type="scientific">Dracunculus medinensis</name>
    <name type="common">Guinea worm</name>
    <dbReference type="NCBI Taxonomy" id="318479"/>
    <lineage>
        <taxon>Eukaryota</taxon>
        <taxon>Metazoa</taxon>
        <taxon>Ecdysozoa</taxon>
        <taxon>Nematoda</taxon>
        <taxon>Chromadorea</taxon>
        <taxon>Rhabditida</taxon>
        <taxon>Spirurina</taxon>
        <taxon>Dracunculoidea</taxon>
        <taxon>Dracunculidae</taxon>
        <taxon>Dracunculus</taxon>
    </lineage>
</organism>